<name>A0A1J8Q1J3_9AGAM</name>
<organism evidence="2 3">
    <name type="scientific">Rhizopogon vesiculosus</name>
    <dbReference type="NCBI Taxonomy" id="180088"/>
    <lineage>
        <taxon>Eukaryota</taxon>
        <taxon>Fungi</taxon>
        <taxon>Dikarya</taxon>
        <taxon>Basidiomycota</taxon>
        <taxon>Agaricomycotina</taxon>
        <taxon>Agaricomycetes</taxon>
        <taxon>Agaricomycetidae</taxon>
        <taxon>Boletales</taxon>
        <taxon>Suillineae</taxon>
        <taxon>Rhizopogonaceae</taxon>
        <taxon>Rhizopogon</taxon>
    </lineage>
</organism>
<feature type="signal peptide" evidence="1">
    <location>
        <begin position="1"/>
        <end position="23"/>
    </location>
</feature>
<evidence type="ECO:0000313" key="2">
    <source>
        <dbReference type="EMBL" id="OJA13851.1"/>
    </source>
</evidence>
<sequence length="182" mass="19807">MGPIKLLSAVALALTAAAVSWDAAPFNLASVPLAVRTWLPQRADTAPNTAWSQFWTGSKSLEVLLVSSYGSKLTYLGNAVHVSAKYLCDDCRAGGFELSDYTPTSVQNGFITTGNIVTQQVMLENNEFYIGYNDHIQQGVGYYSTLNPISLYSNFTLGKYHLLGLLEYQATGRYPKAAHNLG</sequence>
<dbReference type="STRING" id="180088.A0A1J8Q1J3"/>
<dbReference type="Proteomes" id="UP000183567">
    <property type="component" value="Unassembled WGS sequence"/>
</dbReference>
<gene>
    <name evidence="2" type="ORF">AZE42_00507</name>
</gene>
<accession>A0A1J8Q1J3</accession>
<keyword evidence="3" id="KW-1185">Reference proteome</keyword>
<reference evidence="2 3" key="1">
    <citation type="submission" date="2016-03" db="EMBL/GenBank/DDBJ databases">
        <title>Comparative genomics of the ectomycorrhizal sister species Rhizopogon vinicolor and Rhizopogon vesiculosus (Basidiomycota: Boletales) reveals a divergence of the mating type B locus.</title>
        <authorList>
            <person name="Mujic A.B."/>
            <person name="Kuo A."/>
            <person name="Tritt A."/>
            <person name="Lipzen A."/>
            <person name="Chen C."/>
            <person name="Johnson J."/>
            <person name="Sharma A."/>
            <person name="Barry K."/>
            <person name="Grigoriev I.V."/>
            <person name="Spatafora J.W."/>
        </authorList>
    </citation>
    <scope>NUCLEOTIDE SEQUENCE [LARGE SCALE GENOMIC DNA]</scope>
    <source>
        <strain evidence="2 3">AM-OR11-056</strain>
    </source>
</reference>
<feature type="chain" id="PRO_5013040749" evidence="1">
    <location>
        <begin position="24"/>
        <end position="182"/>
    </location>
</feature>
<keyword evidence="1" id="KW-0732">Signal</keyword>
<dbReference type="OrthoDB" id="3918848at2759"/>
<dbReference type="AlphaFoldDB" id="A0A1J8Q1J3"/>
<comment type="caution">
    <text evidence="2">The sequence shown here is derived from an EMBL/GenBank/DDBJ whole genome shotgun (WGS) entry which is preliminary data.</text>
</comment>
<evidence type="ECO:0000313" key="3">
    <source>
        <dbReference type="Proteomes" id="UP000183567"/>
    </source>
</evidence>
<protein>
    <submittedName>
        <fullName evidence="2">Uncharacterized protein</fullName>
    </submittedName>
</protein>
<evidence type="ECO:0000256" key="1">
    <source>
        <dbReference type="SAM" id="SignalP"/>
    </source>
</evidence>
<dbReference type="EMBL" id="LVVM01004012">
    <property type="protein sequence ID" value="OJA13851.1"/>
    <property type="molecule type" value="Genomic_DNA"/>
</dbReference>
<proteinExistence type="predicted"/>